<gene>
    <name evidence="6" type="ORF">ABZ568_09550</name>
</gene>
<evidence type="ECO:0000256" key="4">
    <source>
        <dbReference type="SAM" id="MobiDB-lite"/>
    </source>
</evidence>
<dbReference type="InterPro" id="IPR006058">
    <property type="entry name" value="2Fe2S_fd_BS"/>
</dbReference>
<dbReference type="InterPro" id="IPR006311">
    <property type="entry name" value="TAT_signal"/>
</dbReference>
<keyword evidence="3" id="KW-0408">Iron</keyword>
<dbReference type="Proteomes" id="UP001550603">
    <property type="component" value="Unassembled WGS sequence"/>
</dbReference>
<protein>
    <submittedName>
        <fullName evidence="6">(2Fe-2S)-binding protein</fullName>
    </submittedName>
</protein>
<proteinExistence type="predicted"/>
<keyword evidence="1" id="KW-0479">Metal-binding</keyword>
<evidence type="ECO:0000313" key="6">
    <source>
        <dbReference type="EMBL" id="MEU2266665.1"/>
    </source>
</evidence>
<dbReference type="InterPro" id="IPR036010">
    <property type="entry name" value="2Fe-2S_ferredoxin-like_sf"/>
</dbReference>
<evidence type="ECO:0000313" key="7">
    <source>
        <dbReference type="Proteomes" id="UP001550603"/>
    </source>
</evidence>
<dbReference type="PANTHER" id="PTHR45331:SF2">
    <property type="entry name" value="OXIDOREDUCTASE WITH IRON-SULFUR SUBUNIT"/>
    <property type="match status" value="1"/>
</dbReference>
<dbReference type="Gene3D" id="1.10.150.120">
    <property type="entry name" value="[2Fe-2S]-binding domain"/>
    <property type="match status" value="1"/>
</dbReference>
<feature type="region of interest" description="Disordered" evidence="4">
    <location>
        <begin position="1"/>
        <end position="21"/>
    </location>
</feature>
<dbReference type="RefSeq" id="WP_359787139.1">
    <property type="nucleotide sequence ID" value="NZ_JBEYBN010000010.1"/>
</dbReference>
<evidence type="ECO:0000259" key="5">
    <source>
        <dbReference type="PROSITE" id="PS51085"/>
    </source>
</evidence>
<dbReference type="CDD" id="cd00207">
    <property type="entry name" value="fer2"/>
    <property type="match status" value="1"/>
</dbReference>
<evidence type="ECO:0000256" key="3">
    <source>
        <dbReference type="ARBA" id="ARBA00023004"/>
    </source>
</evidence>
<dbReference type="InterPro" id="IPR052914">
    <property type="entry name" value="Aldehyde_Oxdr_Iron-Sulfur"/>
</dbReference>
<keyword evidence="7" id="KW-1185">Reference proteome</keyword>
<name>A0ABV2XRU2_9ACTN</name>
<dbReference type="Gene3D" id="3.10.20.30">
    <property type="match status" value="1"/>
</dbReference>
<evidence type="ECO:0000256" key="1">
    <source>
        <dbReference type="ARBA" id="ARBA00022723"/>
    </source>
</evidence>
<dbReference type="InterPro" id="IPR012675">
    <property type="entry name" value="Beta-grasp_dom_sf"/>
</dbReference>
<comment type="caution">
    <text evidence="6">The sequence shown here is derived from an EMBL/GenBank/DDBJ whole genome shotgun (WGS) entry which is preliminary data.</text>
</comment>
<organism evidence="6 7">
    <name type="scientific">Streptomyces olindensis</name>
    <dbReference type="NCBI Taxonomy" id="358823"/>
    <lineage>
        <taxon>Bacteria</taxon>
        <taxon>Bacillati</taxon>
        <taxon>Actinomycetota</taxon>
        <taxon>Actinomycetes</taxon>
        <taxon>Kitasatosporales</taxon>
        <taxon>Streptomycetaceae</taxon>
        <taxon>Streptomyces</taxon>
    </lineage>
</organism>
<accession>A0ABV2XRU2</accession>
<reference evidence="6 7" key="1">
    <citation type="submission" date="2024-06" db="EMBL/GenBank/DDBJ databases">
        <title>The Natural Products Discovery Center: Release of the First 8490 Sequenced Strains for Exploring Actinobacteria Biosynthetic Diversity.</title>
        <authorList>
            <person name="Kalkreuter E."/>
            <person name="Kautsar S.A."/>
            <person name="Yang D."/>
            <person name="Bader C.D."/>
            <person name="Teijaro C.N."/>
            <person name="Fluegel L."/>
            <person name="Davis C.M."/>
            <person name="Simpson J.R."/>
            <person name="Lauterbach L."/>
            <person name="Steele A.D."/>
            <person name="Gui C."/>
            <person name="Meng S."/>
            <person name="Li G."/>
            <person name="Viehrig K."/>
            <person name="Ye F."/>
            <person name="Su P."/>
            <person name="Kiefer A.F."/>
            <person name="Nichols A."/>
            <person name="Cepeda A.J."/>
            <person name="Yan W."/>
            <person name="Fan B."/>
            <person name="Jiang Y."/>
            <person name="Adhikari A."/>
            <person name="Zheng C.-J."/>
            <person name="Schuster L."/>
            <person name="Cowan T.M."/>
            <person name="Smanski M.J."/>
            <person name="Chevrette M.G."/>
            <person name="De Carvalho L.P.S."/>
            <person name="Shen B."/>
        </authorList>
    </citation>
    <scope>NUCLEOTIDE SEQUENCE [LARGE SCALE GENOMIC DNA]</scope>
    <source>
        <strain evidence="6 7">NPDC019583</strain>
    </source>
</reference>
<dbReference type="PROSITE" id="PS00197">
    <property type="entry name" value="2FE2S_FER_1"/>
    <property type="match status" value="1"/>
</dbReference>
<dbReference type="SUPFAM" id="SSF54292">
    <property type="entry name" value="2Fe-2S ferredoxin-like"/>
    <property type="match status" value="1"/>
</dbReference>
<evidence type="ECO:0000256" key="2">
    <source>
        <dbReference type="ARBA" id="ARBA00023002"/>
    </source>
</evidence>
<dbReference type="PROSITE" id="PS51085">
    <property type="entry name" value="2FE2S_FER_2"/>
    <property type="match status" value="1"/>
</dbReference>
<dbReference type="PROSITE" id="PS51318">
    <property type="entry name" value="TAT"/>
    <property type="match status" value="1"/>
</dbReference>
<dbReference type="EMBL" id="JBEYBN010000010">
    <property type="protein sequence ID" value="MEU2266665.1"/>
    <property type="molecule type" value="Genomic_DNA"/>
</dbReference>
<sequence>MTAEPSAPDVFPPTQPSSAPTRRTFIATTSAAGGVLAAGGLTAGTSLFGAEEAAAAEAPPGSRVTLTVNGRRHTVTVDNRTSLLDLLREHLGLTGSKKGCNAGACGACTVLVDGRRVNSCLTLAIRLDGAEVTTIEGLADGDELHPLQQAFIDEDAFQCGYCTPGQIMSGVGCIQEGHTGSKDEIREWMSGNICRCGCYVKIVRAVEQAAAGGK</sequence>
<keyword evidence="2" id="KW-0560">Oxidoreductase</keyword>
<dbReference type="InterPro" id="IPR036884">
    <property type="entry name" value="2Fe-2S-bd_dom_sf"/>
</dbReference>
<dbReference type="InterPro" id="IPR001041">
    <property type="entry name" value="2Fe-2S_ferredoxin-type"/>
</dbReference>
<dbReference type="SUPFAM" id="SSF47741">
    <property type="entry name" value="CO dehydrogenase ISP C-domain like"/>
    <property type="match status" value="1"/>
</dbReference>
<feature type="domain" description="2Fe-2S ferredoxin-type" evidence="5">
    <location>
        <begin position="62"/>
        <end position="138"/>
    </location>
</feature>
<dbReference type="Pfam" id="PF00111">
    <property type="entry name" value="Fer2"/>
    <property type="match status" value="1"/>
</dbReference>
<dbReference type="PANTHER" id="PTHR45331">
    <property type="entry name" value="OXIDOREDUCTASE, IRON-SULPHUR BINDING SUBUNIT-RELATED-RELATED"/>
    <property type="match status" value="1"/>
</dbReference>
<dbReference type="InterPro" id="IPR002888">
    <property type="entry name" value="2Fe-2S-bd"/>
</dbReference>
<dbReference type="Pfam" id="PF01799">
    <property type="entry name" value="Fer2_2"/>
    <property type="match status" value="1"/>
</dbReference>